<reference evidence="1" key="1">
    <citation type="submission" date="2021-01" db="EMBL/GenBank/DDBJ databases">
        <authorList>
            <person name="Corre E."/>
            <person name="Pelletier E."/>
            <person name="Niang G."/>
            <person name="Scheremetjew M."/>
            <person name="Finn R."/>
            <person name="Kale V."/>
            <person name="Holt S."/>
            <person name="Cochrane G."/>
            <person name="Meng A."/>
            <person name="Brown T."/>
            <person name="Cohen L."/>
        </authorList>
    </citation>
    <scope>NUCLEOTIDE SEQUENCE</scope>
    <source>
        <strain evidence="1">GSBS06</strain>
    </source>
</reference>
<sequence length="339" mass="38113">MGFMRSKRCLGCFVGSFFVIYLFLTLYALEVAQLLNNRKKHVVDLRSSLLKFAPRAENQRDCRRVIILKDGRSGSKWMSALINSQPDVFILNELKKPTGEPGTELAVQLKKVLQFCPAQASRVYGVTLDVKYMMGEKVFTGPDSLDLGKTLGEIGNVAVVLYARTNLVKHAIAYSRNRIYLEKCGDNHRKKGSKCFLGPVNITKGSLKQNLYVLQRVHRKMKSLAETSVTTAAFSSRSPISTYLTVFYEDAVQDPLRFLDGFFAFLNPPGQKLPVPELVDPAGSFLKNTPEDLKTIVPNWLELHSYLTNTPCLWDMINTATAQTFEDYFACLDSINMLA</sequence>
<organism evidence="1">
    <name type="scientific">Aplanochytrium stocchinoi</name>
    <dbReference type="NCBI Taxonomy" id="215587"/>
    <lineage>
        <taxon>Eukaryota</taxon>
        <taxon>Sar</taxon>
        <taxon>Stramenopiles</taxon>
        <taxon>Bigyra</taxon>
        <taxon>Labyrinthulomycetes</taxon>
        <taxon>Thraustochytrida</taxon>
        <taxon>Thraustochytriidae</taxon>
        <taxon>Aplanochytrium</taxon>
    </lineage>
</organism>
<protein>
    <recommendedName>
        <fullName evidence="2">Sulfotransferase domain-containing protein</fullName>
    </recommendedName>
</protein>
<dbReference type="InterPro" id="IPR027417">
    <property type="entry name" value="P-loop_NTPase"/>
</dbReference>
<name>A0A7S3LL49_9STRA</name>
<evidence type="ECO:0000313" key="1">
    <source>
        <dbReference type="EMBL" id="CAE0430484.1"/>
    </source>
</evidence>
<dbReference type="EMBL" id="HBIN01001418">
    <property type="protein sequence ID" value="CAE0430484.1"/>
    <property type="molecule type" value="Transcribed_RNA"/>
</dbReference>
<proteinExistence type="predicted"/>
<accession>A0A7S3LL49</accession>
<evidence type="ECO:0008006" key="2">
    <source>
        <dbReference type="Google" id="ProtNLM"/>
    </source>
</evidence>
<dbReference type="Gene3D" id="3.40.50.300">
    <property type="entry name" value="P-loop containing nucleotide triphosphate hydrolases"/>
    <property type="match status" value="1"/>
</dbReference>
<dbReference type="AlphaFoldDB" id="A0A7S3LL49"/>
<dbReference type="SUPFAM" id="SSF52540">
    <property type="entry name" value="P-loop containing nucleoside triphosphate hydrolases"/>
    <property type="match status" value="1"/>
</dbReference>
<gene>
    <name evidence="1" type="ORF">ASTO00021_LOCUS829</name>
</gene>